<reference evidence="3 4" key="1">
    <citation type="submission" date="2019-07" db="EMBL/GenBank/DDBJ databases">
        <title>Draft genome for Aliikangiella sp. M105.</title>
        <authorList>
            <person name="Wang G."/>
        </authorList>
    </citation>
    <scope>NUCLEOTIDE SEQUENCE [LARGE SCALE GENOMIC DNA]</scope>
    <source>
        <strain evidence="3 4">M105</strain>
    </source>
</reference>
<sequence>MNNEDWILASDDELLASIEKHEGNKAAIYAQLRDGRLKAAKNCDAQYCMNNNTWPAYIDSEGLDTVGIGHLITGNEPYDCYAGVSDQDVMMQLSQDVEQHLGSAKKLTRQYGMNIGGNYVVQRFMTELCFNIGHGGYSKFKNGLRKLTAAVNRTGEYTYSHAADEHLDSKWARQVHQRARNMVNTLRALDDI</sequence>
<organism evidence="3 4">
    <name type="scientific">Aliikangiella coralliicola</name>
    <dbReference type="NCBI Taxonomy" id="2592383"/>
    <lineage>
        <taxon>Bacteria</taxon>
        <taxon>Pseudomonadati</taxon>
        <taxon>Pseudomonadota</taxon>
        <taxon>Gammaproteobacteria</taxon>
        <taxon>Oceanospirillales</taxon>
        <taxon>Pleioneaceae</taxon>
        <taxon>Aliikangiella</taxon>
    </lineage>
</organism>
<dbReference type="Gene3D" id="1.10.530.40">
    <property type="match status" value="1"/>
</dbReference>
<gene>
    <name evidence="3" type="ORF">FLL46_12620</name>
</gene>
<evidence type="ECO:0000313" key="3">
    <source>
        <dbReference type="EMBL" id="TQV87288.1"/>
    </source>
</evidence>
<name>A0A545UCV0_9GAMM</name>
<dbReference type="InterPro" id="IPR023347">
    <property type="entry name" value="Lysozyme_dom_sf"/>
</dbReference>
<comment type="caution">
    <text evidence="3">The sequence shown here is derived from an EMBL/GenBank/DDBJ whole genome shotgun (WGS) entry which is preliminary data.</text>
</comment>
<evidence type="ECO:0008006" key="5">
    <source>
        <dbReference type="Google" id="ProtNLM"/>
    </source>
</evidence>
<keyword evidence="4" id="KW-1185">Reference proteome</keyword>
<dbReference type="EMBL" id="VIKS01000008">
    <property type="protein sequence ID" value="TQV87288.1"/>
    <property type="molecule type" value="Genomic_DNA"/>
</dbReference>
<dbReference type="RefSeq" id="WP_142893879.1">
    <property type="nucleotide sequence ID" value="NZ_ML660164.1"/>
</dbReference>
<accession>A0A545UCV0</accession>
<dbReference type="InterPro" id="IPR023346">
    <property type="entry name" value="Lysozyme-like_dom_sf"/>
</dbReference>
<evidence type="ECO:0000256" key="1">
    <source>
        <dbReference type="ARBA" id="ARBA00022529"/>
    </source>
</evidence>
<dbReference type="GO" id="GO:0003796">
    <property type="term" value="F:lysozyme activity"/>
    <property type="evidence" value="ECO:0007669"/>
    <property type="project" value="InterPro"/>
</dbReference>
<proteinExistence type="predicted"/>
<evidence type="ECO:0000313" key="4">
    <source>
        <dbReference type="Proteomes" id="UP000315439"/>
    </source>
</evidence>
<dbReference type="Proteomes" id="UP000315439">
    <property type="component" value="Unassembled WGS sequence"/>
</dbReference>
<keyword evidence="1" id="KW-0929">Antimicrobial</keyword>
<dbReference type="GO" id="GO:0031640">
    <property type="term" value="P:killing of cells of another organism"/>
    <property type="evidence" value="ECO:0007669"/>
    <property type="project" value="UniProtKB-KW"/>
</dbReference>
<dbReference type="OrthoDB" id="9091992at2"/>
<protein>
    <recommendedName>
        <fullName evidence="5">Lysozyme</fullName>
    </recommendedName>
</protein>
<dbReference type="GO" id="GO:0042742">
    <property type="term" value="P:defense response to bacterium"/>
    <property type="evidence" value="ECO:0007669"/>
    <property type="project" value="UniProtKB-KW"/>
</dbReference>
<dbReference type="AlphaFoldDB" id="A0A545UCV0"/>
<keyword evidence="2" id="KW-0081">Bacteriolytic enzyme</keyword>
<evidence type="ECO:0000256" key="2">
    <source>
        <dbReference type="ARBA" id="ARBA00022638"/>
    </source>
</evidence>
<dbReference type="SUPFAM" id="SSF53955">
    <property type="entry name" value="Lysozyme-like"/>
    <property type="match status" value="1"/>
</dbReference>